<name>A0A0C3EXK5_PILCF</name>
<dbReference type="Pfam" id="PF05699">
    <property type="entry name" value="Dimer_Tnp_hAT"/>
    <property type="match status" value="1"/>
</dbReference>
<accession>A0A0C3EXK5</accession>
<dbReference type="AlphaFoldDB" id="A0A0C3EXK5"/>
<keyword evidence="3" id="KW-1185">Reference proteome</keyword>
<dbReference type="SUPFAM" id="SSF53098">
    <property type="entry name" value="Ribonuclease H-like"/>
    <property type="match status" value="1"/>
</dbReference>
<reference evidence="2 3" key="1">
    <citation type="submission" date="2014-04" db="EMBL/GenBank/DDBJ databases">
        <authorList>
            <consortium name="DOE Joint Genome Institute"/>
            <person name="Kuo A."/>
            <person name="Tarkka M."/>
            <person name="Buscot F."/>
            <person name="Kohler A."/>
            <person name="Nagy L.G."/>
            <person name="Floudas D."/>
            <person name="Copeland A."/>
            <person name="Barry K.W."/>
            <person name="Cichocki N."/>
            <person name="Veneault-Fourrey C."/>
            <person name="LaButti K."/>
            <person name="Lindquist E.A."/>
            <person name="Lipzen A."/>
            <person name="Lundell T."/>
            <person name="Morin E."/>
            <person name="Murat C."/>
            <person name="Sun H."/>
            <person name="Tunlid A."/>
            <person name="Henrissat B."/>
            <person name="Grigoriev I.V."/>
            <person name="Hibbett D.S."/>
            <person name="Martin F."/>
            <person name="Nordberg H.P."/>
            <person name="Cantor M.N."/>
            <person name="Hua S.X."/>
        </authorList>
    </citation>
    <scope>NUCLEOTIDE SEQUENCE [LARGE SCALE GENOMIC DNA]</scope>
    <source>
        <strain evidence="2 3">F 1598</strain>
    </source>
</reference>
<gene>
    <name evidence="2" type="ORF">PILCRDRAFT_77015</name>
</gene>
<organism evidence="2 3">
    <name type="scientific">Piloderma croceum (strain F 1598)</name>
    <dbReference type="NCBI Taxonomy" id="765440"/>
    <lineage>
        <taxon>Eukaryota</taxon>
        <taxon>Fungi</taxon>
        <taxon>Dikarya</taxon>
        <taxon>Basidiomycota</taxon>
        <taxon>Agaricomycotina</taxon>
        <taxon>Agaricomycetes</taxon>
        <taxon>Agaricomycetidae</taxon>
        <taxon>Atheliales</taxon>
        <taxon>Atheliaceae</taxon>
        <taxon>Piloderma</taxon>
    </lineage>
</organism>
<dbReference type="OrthoDB" id="3241084at2759"/>
<dbReference type="HOGENOM" id="CLU_009123_15_1_1"/>
<evidence type="ECO:0000259" key="1">
    <source>
        <dbReference type="Pfam" id="PF05699"/>
    </source>
</evidence>
<dbReference type="EMBL" id="KN833027">
    <property type="protein sequence ID" value="KIM77255.1"/>
    <property type="molecule type" value="Genomic_DNA"/>
</dbReference>
<dbReference type="Proteomes" id="UP000054166">
    <property type="component" value="Unassembled WGS sequence"/>
</dbReference>
<feature type="non-terminal residue" evidence="2">
    <location>
        <position position="1"/>
    </location>
</feature>
<dbReference type="InParanoid" id="A0A0C3EXK5"/>
<dbReference type="InterPro" id="IPR012337">
    <property type="entry name" value="RNaseH-like_sf"/>
</dbReference>
<dbReference type="InterPro" id="IPR008906">
    <property type="entry name" value="HATC_C_dom"/>
</dbReference>
<proteinExistence type="predicted"/>
<reference evidence="3" key="2">
    <citation type="submission" date="2015-01" db="EMBL/GenBank/DDBJ databases">
        <title>Evolutionary Origins and Diversification of the Mycorrhizal Mutualists.</title>
        <authorList>
            <consortium name="DOE Joint Genome Institute"/>
            <consortium name="Mycorrhizal Genomics Consortium"/>
            <person name="Kohler A."/>
            <person name="Kuo A."/>
            <person name="Nagy L.G."/>
            <person name="Floudas D."/>
            <person name="Copeland A."/>
            <person name="Barry K.W."/>
            <person name="Cichocki N."/>
            <person name="Veneault-Fourrey C."/>
            <person name="LaButti K."/>
            <person name="Lindquist E.A."/>
            <person name="Lipzen A."/>
            <person name="Lundell T."/>
            <person name="Morin E."/>
            <person name="Murat C."/>
            <person name="Riley R."/>
            <person name="Ohm R."/>
            <person name="Sun H."/>
            <person name="Tunlid A."/>
            <person name="Henrissat B."/>
            <person name="Grigoriev I.V."/>
            <person name="Hibbett D.S."/>
            <person name="Martin F."/>
        </authorList>
    </citation>
    <scope>NUCLEOTIDE SEQUENCE [LARGE SCALE GENOMIC DNA]</scope>
    <source>
        <strain evidence="3">F 1598</strain>
    </source>
</reference>
<evidence type="ECO:0000313" key="2">
    <source>
        <dbReference type="EMBL" id="KIM77255.1"/>
    </source>
</evidence>
<protein>
    <recommendedName>
        <fullName evidence="1">HAT C-terminal dimerisation domain-containing protein</fullName>
    </recommendedName>
</protein>
<feature type="domain" description="HAT C-terminal dimerisation" evidence="1">
    <location>
        <begin position="1"/>
        <end position="51"/>
    </location>
</feature>
<evidence type="ECO:0000313" key="3">
    <source>
        <dbReference type="Proteomes" id="UP000054166"/>
    </source>
</evidence>
<sequence>YPTIFALAMDILPIQGSAVPCERVFSSGKETTTARRNQISPELMEALQMLKFAVRKGKGLNFTAGMARSVEISELEALALDETLIPEDIMAFIATLHAEEE</sequence>
<dbReference type="GO" id="GO:0046983">
    <property type="term" value="F:protein dimerization activity"/>
    <property type="evidence" value="ECO:0007669"/>
    <property type="project" value="InterPro"/>
</dbReference>